<sequence length="33" mass="3858">MVLSARLPYDNRQVLSLRLNAKSPYSSEKRIHD</sequence>
<evidence type="ECO:0000313" key="1">
    <source>
        <dbReference type="EMBL" id="DAD76060.1"/>
    </source>
</evidence>
<name>A0A8S5M1F3_9CAUD</name>
<accession>A0A8S5M1F3</accession>
<protein>
    <submittedName>
        <fullName evidence="1">Uncharacterized protein</fullName>
    </submittedName>
</protein>
<proteinExistence type="predicted"/>
<reference evidence="1" key="1">
    <citation type="journal article" date="2021" name="Proc. Natl. Acad. Sci. U.S.A.">
        <title>A Catalog of Tens of Thousands of Viruses from Human Metagenomes Reveals Hidden Associations with Chronic Diseases.</title>
        <authorList>
            <person name="Tisza M.J."/>
            <person name="Buck C.B."/>
        </authorList>
    </citation>
    <scope>NUCLEOTIDE SEQUENCE</scope>
    <source>
        <strain evidence="1">CtIi96</strain>
    </source>
</reference>
<organism evidence="1">
    <name type="scientific">Podoviridae sp. ctIi96</name>
    <dbReference type="NCBI Taxonomy" id="2826550"/>
    <lineage>
        <taxon>Viruses</taxon>
        <taxon>Duplodnaviria</taxon>
        <taxon>Heunggongvirae</taxon>
        <taxon>Uroviricota</taxon>
        <taxon>Caudoviricetes</taxon>
    </lineage>
</organism>
<dbReference type="EMBL" id="BK014795">
    <property type="protein sequence ID" value="DAD76060.1"/>
    <property type="molecule type" value="Genomic_DNA"/>
</dbReference>